<comment type="subcellular location">
    <subcellularLocation>
        <location evidence="3">Nucleus</location>
        <location evidence="3">Nucleolus</location>
    </subcellularLocation>
    <subcellularLocation>
        <location evidence="2">Secreted</location>
        <location evidence="2">Extracellular space</location>
        <location evidence="2">Apoplast</location>
    </subcellularLocation>
</comment>
<dbReference type="InterPro" id="IPR046450">
    <property type="entry name" value="PA_dom_sf"/>
</dbReference>
<evidence type="ECO:0000256" key="6">
    <source>
        <dbReference type="ARBA" id="ARBA00022523"/>
    </source>
</evidence>
<dbReference type="PRINTS" id="PR00723">
    <property type="entry name" value="SUBTILISIN"/>
</dbReference>
<evidence type="ECO:0000256" key="9">
    <source>
        <dbReference type="ARBA" id="ARBA00022729"/>
    </source>
</evidence>
<dbReference type="SUPFAM" id="SSF54791">
    <property type="entry name" value="Eukaryotic type KH-domain (KH-domain type I)"/>
    <property type="match status" value="1"/>
</dbReference>
<comment type="similarity">
    <text evidence="5 16">Belongs to the peptidase S8 family.</text>
</comment>
<keyword evidence="13" id="KW-0325">Glycoprotein</keyword>
<evidence type="ECO:0000259" key="17">
    <source>
        <dbReference type="SMART" id="SM00322"/>
    </source>
</evidence>
<dbReference type="FunFam" id="3.40.50.200:FF:000006">
    <property type="entry name" value="Subtilisin-like protease SBT1.5"/>
    <property type="match status" value="1"/>
</dbReference>
<dbReference type="GO" id="GO:0006508">
    <property type="term" value="P:proteolysis"/>
    <property type="evidence" value="ECO:0007669"/>
    <property type="project" value="UniProtKB-KW"/>
</dbReference>
<dbReference type="CDD" id="cd02120">
    <property type="entry name" value="PA_subtilisin_like"/>
    <property type="match status" value="1"/>
</dbReference>
<name>A0AA88DR04_FICCA</name>
<keyword evidence="6" id="KW-0052">Apoplast</keyword>
<sequence>MNALYCLLGSTFTRSKTFVGRSRKRDKFASHSPWYLLGKHSDEKAKGAILYSYTRHINGFAAILDDEEAAEIAKHPDVISVFLNKGKKLHTTHSWDFLRLERNGVIPSKSIWKKARFGEDTIIGNLDTGVWPESKSFSDEGFGPIPSKWRGICQHGIKDKVHCNRKLIGARYFNKGYAMYLKNINSTLSPICNSTLFTTRDHDGHGTYTLSLAGGNFVHGANVLGNGNGTAKGGSPKARVAAYKVCWPPVGDEECFDADILAAIDIAISDGVDVLSLSIGNDKPLDFLKEAISIGAFHAVKNGIVVVTSAGNSGPEPGTVWDVSPWTLTVGASTIDRDFVTYVALGNKKHIRGASLSTKALPSQKFYPLIGGADAKAARASALDALNCIPGSLDPKKVKGKILVCVWGQMSELETGQQAALAGAVGMILANDFQSGNQIVPELHVLPASHISFSDGKLVFEYLKSSKSPVAYMTRVKTELGIKPAPIMASFSSRGPNTVVKAILKPDVTAPGVDIIGAYPEAIRPTSLASDTRRASFIVQSGTSISCPHVSGVAGLLKTLHPDWSPAAIKSAIMTTARTRDNNMEPMLNSSMKRATPFAYGAGHIRPNRAMDPGLVYDLTIDDYLNFLCAYGYNQTVIRKFSDKPHKCSKSFTMAKFNYPSIVVPNLGSKPVIVTRKVKNVGTPGAYTAYVKAPAGVSISVNPKILKFNGIGEEKKFKIVMKQNVVVKPKDYTQRRQFLRPPAVLVLQESLAFFEAPSGNLMLLEKFLLKTELVAKEMESKEASASMEIEAVPSGSLALPPKPKFEPLKAHEMSDGRVQFRKVSVPPHRYSPLKKAWMDIYTPVYEQMKIDIRMNLKARKVELKTRQDTPDISNLQKCADFVHAFMLGFDVADAIALLRLDELFVESFEIKDVKTLRGEHLSRAIGRLSGKGGKTKFAIENATKTRIVIADTKIHILGSFTNIKVARDSLCSLILGSPAGKVYSKLRAVTARLEERF</sequence>
<evidence type="ECO:0000256" key="4">
    <source>
        <dbReference type="ARBA" id="ARBA00007515"/>
    </source>
</evidence>
<dbReference type="GO" id="GO:0009609">
    <property type="term" value="P:response to symbiotic bacterium"/>
    <property type="evidence" value="ECO:0007669"/>
    <property type="project" value="UniProtKB-ARBA"/>
</dbReference>
<dbReference type="Pfam" id="PF02225">
    <property type="entry name" value="PA"/>
    <property type="match status" value="1"/>
</dbReference>
<dbReference type="CDD" id="cd22391">
    <property type="entry name" value="KH-I_PNO1_rpt1"/>
    <property type="match status" value="1"/>
</dbReference>
<dbReference type="Gene3D" id="3.30.1370.10">
    <property type="entry name" value="K Homology domain, type 1"/>
    <property type="match status" value="1"/>
</dbReference>
<dbReference type="FunFam" id="3.30.1370.10:FF:000009">
    <property type="entry name" value="RNA-binding protein PNO1"/>
    <property type="match status" value="1"/>
</dbReference>
<evidence type="ECO:0000256" key="5">
    <source>
        <dbReference type="ARBA" id="ARBA00011073"/>
    </source>
</evidence>
<dbReference type="CDD" id="cd22392">
    <property type="entry name" value="KH-I_PNO1_rpt2"/>
    <property type="match status" value="1"/>
</dbReference>
<dbReference type="InterPro" id="IPR041469">
    <property type="entry name" value="Subtilisin-like_FN3"/>
</dbReference>
<dbReference type="Pfam" id="PF05922">
    <property type="entry name" value="Inhibitor_I9"/>
    <property type="match status" value="1"/>
</dbReference>
<dbReference type="GO" id="GO:0048046">
    <property type="term" value="C:apoplast"/>
    <property type="evidence" value="ECO:0007669"/>
    <property type="project" value="UniProtKB-SubCell"/>
</dbReference>
<dbReference type="InterPro" id="IPR045051">
    <property type="entry name" value="SBT"/>
</dbReference>
<dbReference type="PROSITE" id="PS00138">
    <property type="entry name" value="SUBTILASE_SER"/>
    <property type="match status" value="1"/>
</dbReference>
<keyword evidence="9" id="KW-0732">Signal</keyword>
<feature type="active site" description="Charge relay system" evidence="15 16">
    <location>
        <position position="205"/>
    </location>
</feature>
<dbReference type="Gene3D" id="3.30.70.80">
    <property type="entry name" value="Peptidase S8 propeptide/proteinase inhibitor I9"/>
    <property type="match status" value="1"/>
</dbReference>
<reference evidence="18" key="1">
    <citation type="submission" date="2023-07" db="EMBL/GenBank/DDBJ databases">
        <title>draft genome sequence of fig (Ficus carica).</title>
        <authorList>
            <person name="Takahashi T."/>
            <person name="Nishimura K."/>
        </authorList>
    </citation>
    <scope>NUCLEOTIDE SEQUENCE</scope>
</reference>
<evidence type="ECO:0000256" key="10">
    <source>
        <dbReference type="ARBA" id="ARBA00022801"/>
    </source>
</evidence>
<dbReference type="InterPro" id="IPR010259">
    <property type="entry name" value="S8pro/Inhibitor_I9"/>
</dbReference>
<evidence type="ECO:0000256" key="3">
    <source>
        <dbReference type="ARBA" id="ARBA00004604"/>
    </source>
</evidence>
<dbReference type="InterPro" id="IPR000209">
    <property type="entry name" value="Peptidase_S8/S53_dom"/>
</dbReference>
<proteinExistence type="inferred from homology"/>
<evidence type="ECO:0000313" key="19">
    <source>
        <dbReference type="Proteomes" id="UP001187192"/>
    </source>
</evidence>
<dbReference type="Proteomes" id="UP001187192">
    <property type="component" value="Unassembled WGS sequence"/>
</dbReference>
<dbReference type="SMART" id="SM00322">
    <property type="entry name" value="KH"/>
    <property type="match status" value="1"/>
</dbReference>
<accession>A0AA88DR04</accession>
<evidence type="ECO:0000256" key="2">
    <source>
        <dbReference type="ARBA" id="ARBA00004271"/>
    </source>
</evidence>
<evidence type="ECO:0000256" key="8">
    <source>
        <dbReference type="ARBA" id="ARBA00022670"/>
    </source>
</evidence>
<dbReference type="GO" id="GO:0009610">
    <property type="term" value="P:response to symbiotic fungus"/>
    <property type="evidence" value="ECO:0007669"/>
    <property type="project" value="UniProtKB-ARBA"/>
</dbReference>
<comment type="caution">
    <text evidence="18">The sequence shown here is derived from an EMBL/GenBank/DDBJ whole genome shotgun (WGS) entry which is preliminary data.</text>
</comment>
<dbReference type="PROSITE" id="PS51892">
    <property type="entry name" value="SUBTILASE"/>
    <property type="match status" value="1"/>
</dbReference>
<comment type="function">
    <text evidence="1">Required for arbuscular mycorrhiza (AM) development during AM symbiosis with AM fungi (e.g. Glomeromycota intraradices).</text>
</comment>
<feature type="active site" description="Charge relay system" evidence="15 16">
    <location>
        <position position="127"/>
    </location>
</feature>
<dbReference type="FunFam" id="3.50.30.30:FF:000005">
    <property type="entry name" value="subtilisin-like protease SBT1.5"/>
    <property type="match status" value="1"/>
</dbReference>
<evidence type="ECO:0000313" key="18">
    <source>
        <dbReference type="EMBL" id="GMN59908.1"/>
    </source>
</evidence>
<dbReference type="InterPro" id="IPR036852">
    <property type="entry name" value="Peptidase_S8/S53_dom_sf"/>
</dbReference>
<evidence type="ECO:0000256" key="11">
    <source>
        <dbReference type="ARBA" id="ARBA00022825"/>
    </source>
</evidence>
<dbReference type="InterPro" id="IPR037045">
    <property type="entry name" value="S8pro/Inhibitor_I9_sf"/>
</dbReference>
<keyword evidence="7" id="KW-0964">Secreted</keyword>
<evidence type="ECO:0000256" key="14">
    <source>
        <dbReference type="ARBA" id="ARBA00023242"/>
    </source>
</evidence>
<dbReference type="AlphaFoldDB" id="A0AA88DR04"/>
<dbReference type="InterPro" id="IPR015500">
    <property type="entry name" value="Peptidase_S8_subtilisin-rel"/>
</dbReference>
<evidence type="ECO:0000256" key="1">
    <source>
        <dbReference type="ARBA" id="ARBA00002076"/>
    </source>
</evidence>
<dbReference type="InterPro" id="IPR055211">
    <property type="entry name" value="KH_PNO1_2nd"/>
</dbReference>
<dbReference type="InterPro" id="IPR023828">
    <property type="entry name" value="Peptidase_S8_Ser-AS"/>
</dbReference>
<keyword evidence="12" id="KW-0694">RNA-binding</keyword>
<comment type="similarity">
    <text evidence="4">Belongs to the PNO1 family.</text>
</comment>
<gene>
    <name evidence="18" type="ORF">TIFTF001_028998</name>
</gene>
<dbReference type="PANTHER" id="PTHR10795">
    <property type="entry name" value="PROPROTEIN CONVERTASE SUBTILISIN/KEXIN"/>
    <property type="match status" value="1"/>
</dbReference>
<dbReference type="SUPFAM" id="SSF52025">
    <property type="entry name" value="PA domain"/>
    <property type="match status" value="1"/>
</dbReference>
<protein>
    <recommendedName>
        <fullName evidence="17">K Homology domain-containing protein</fullName>
    </recommendedName>
</protein>
<keyword evidence="8 16" id="KW-0645">Protease</keyword>
<evidence type="ECO:0000256" key="13">
    <source>
        <dbReference type="ARBA" id="ARBA00023180"/>
    </source>
</evidence>
<dbReference type="InterPro" id="IPR036612">
    <property type="entry name" value="KH_dom_type_1_sf"/>
</dbReference>
<organism evidence="18 19">
    <name type="scientific">Ficus carica</name>
    <name type="common">Common fig</name>
    <dbReference type="NCBI Taxonomy" id="3494"/>
    <lineage>
        <taxon>Eukaryota</taxon>
        <taxon>Viridiplantae</taxon>
        <taxon>Streptophyta</taxon>
        <taxon>Embryophyta</taxon>
        <taxon>Tracheophyta</taxon>
        <taxon>Spermatophyta</taxon>
        <taxon>Magnoliopsida</taxon>
        <taxon>eudicotyledons</taxon>
        <taxon>Gunneridae</taxon>
        <taxon>Pentapetalae</taxon>
        <taxon>rosids</taxon>
        <taxon>fabids</taxon>
        <taxon>Rosales</taxon>
        <taxon>Moraceae</taxon>
        <taxon>Ficeae</taxon>
        <taxon>Ficus</taxon>
    </lineage>
</organism>
<evidence type="ECO:0000256" key="15">
    <source>
        <dbReference type="PIRSR" id="PIRSR615500-1"/>
    </source>
</evidence>
<keyword evidence="14" id="KW-0539">Nucleus</keyword>
<keyword evidence="11 16" id="KW-0720">Serine protease</keyword>
<evidence type="ECO:0000256" key="7">
    <source>
        <dbReference type="ARBA" id="ARBA00022525"/>
    </source>
</evidence>
<dbReference type="InterPro" id="IPR004087">
    <property type="entry name" value="KH_dom"/>
</dbReference>
<feature type="active site" description="Charge relay system" evidence="15 16">
    <location>
        <position position="544"/>
    </location>
</feature>
<evidence type="ECO:0000256" key="16">
    <source>
        <dbReference type="PROSITE-ProRule" id="PRU01240"/>
    </source>
</evidence>
<dbReference type="CDD" id="cd04852">
    <property type="entry name" value="Peptidases_S8_3"/>
    <property type="match status" value="1"/>
</dbReference>
<feature type="domain" description="K Homology" evidence="17">
    <location>
        <begin position="902"/>
        <end position="975"/>
    </location>
</feature>
<dbReference type="Pfam" id="PF22891">
    <property type="entry name" value="KH_PNO1_2nd"/>
    <property type="match status" value="1"/>
</dbReference>
<dbReference type="InterPro" id="IPR034197">
    <property type="entry name" value="Peptidases_S8_3"/>
</dbReference>
<dbReference type="Gene3D" id="2.60.40.2310">
    <property type="match status" value="1"/>
</dbReference>
<dbReference type="Gene3D" id="3.50.30.30">
    <property type="match status" value="1"/>
</dbReference>
<dbReference type="Pfam" id="PF00082">
    <property type="entry name" value="Peptidase_S8"/>
    <property type="match status" value="1"/>
</dbReference>
<dbReference type="Pfam" id="PF17766">
    <property type="entry name" value="fn3_6"/>
    <property type="match status" value="1"/>
</dbReference>
<keyword evidence="19" id="KW-1185">Reference proteome</keyword>
<dbReference type="InterPro" id="IPR003137">
    <property type="entry name" value="PA_domain"/>
</dbReference>
<dbReference type="EMBL" id="BTGU01000092">
    <property type="protein sequence ID" value="GMN59908.1"/>
    <property type="molecule type" value="Genomic_DNA"/>
</dbReference>
<dbReference type="Gene3D" id="3.40.50.200">
    <property type="entry name" value="Peptidase S8/S53 domain"/>
    <property type="match status" value="1"/>
</dbReference>
<dbReference type="GO" id="GO:0004252">
    <property type="term" value="F:serine-type endopeptidase activity"/>
    <property type="evidence" value="ECO:0007669"/>
    <property type="project" value="UniProtKB-UniRule"/>
</dbReference>
<dbReference type="GO" id="GO:0003723">
    <property type="term" value="F:RNA binding"/>
    <property type="evidence" value="ECO:0007669"/>
    <property type="project" value="UniProtKB-KW"/>
</dbReference>
<keyword evidence="10 16" id="KW-0378">Hydrolase</keyword>
<dbReference type="InterPro" id="IPR055212">
    <property type="entry name" value="KH-I_PNO1_first"/>
</dbReference>
<dbReference type="GO" id="GO:0005730">
    <property type="term" value="C:nucleolus"/>
    <property type="evidence" value="ECO:0007669"/>
    <property type="project" value="UniProtKB-SubCell"/>
</dbReference>
<evidence type="ECO:0000256" key="12">
    <source>
        <dbReference type="ARBA" id="ARBA00022884"/>
    </source>
</evidence>
<dbReference type="SUPFAM" id="SSF52743">
    <property type="entry name" value="Subtilisin-like"/>
    <property type="match status" value="1"/>
</dbReference>